<dbReference type="Proteomes" id="UP001266099">
    <property type="component" value="Unassembled WGS sequence"/>
</dbReference>
<proteinExistence type="predicted"/>
<reference evidence="1 2" key="1">
    <citation type="submission" date="2023-07" db="EMBL/GenBank/DDBJ databases">
        <title>Sequencing the genomes of 1000 actinobacteria strains.</title>
        <authorList>
            <person name="Klenk H.-P."/>
        </authorList>
    </citation>
    <scope>NUCLEOTIDE SEQUENCE [LARGE SCALE GENOMIC DNA]</scope>
    <source>
        <strain evidence="1 2">DSM 15539</strain>
    </source>
</reference>
<dbReference type="RefSeq" id="WP_309955936.1">
    <property type="nucleotide sequence ID" value="NZ_JAVDUJ010000001.1"/>
</dbReference>
<accession>A0ABU1T1V8</accession>
<evidence type="ECO:0000313" key="2">
    <source>
        <dbReference type="Proteomes" id="UP001266099"/>
    </source>
</evidence>
<dbReference type="NCBIfam" id="TIGR01869">
    <property type="entry name" value="casC_Cse4"/>
    <property type="match status" value="1"/>
</dbReference>
<comment type="caution">
    <text evidence="1">The sequence shown here is derived from an EMBL/GenBank/DDBJ whole genome shotgun (WGS) entry which is preliminary data.</text>
</comment>
<name>A0ABU1T1V8_9ACTO</name>
<gene>
    <name evidence="1" type="ORF">J2S36_000876</name>
</gene>
<dbReference type="InterPro" id="IPR010148">
    <property type="entry name" value="CRISPR-assoc_prot_CT1975"/>
</dbReference>
<keyword evidence="2" id="KW-1185">Reference proteome</keyword>
<organism evidence="1 2">
    <name type="scientific">Arcanobacterium hippocoleae</name>
    <dbReference type="NCBI Taxonomy" id="149017"/>
    <lineage>
        <taxon>Bacteria</taxon>
        <taxon>Bacillati</taxon>
        <taxon>Actinomycetota</taxon>
        <taxon>Actinomycetes</taxon>
        <taxon>Actinomycetales</taxon>
        <taxon>Actinomycetaceae</taxon>
        <taxon>Arcanobacterium</taxon>
    </lineage>
</organism>
<sequence length="368" mass="39799">MTTYIDFHIIQTVPPSLINRDDNGSAKTAMYGGVRRHRVSSQSWKRAARLAFNGDLPKAEAGIRTKRVIDLVAQRIIEKRADLAEMADGKAQAVLEAGGVKFDQPKKGEEGRNPDSKFLWFLSNVQIDSLADIAINSADQNVKPDKKSAKNALKQLNSYDLALFGRMVADDKDLNVDASCQVAHAISTHAAAREYDYFTAVDDVKSADASSDAGAGMIGTVEFTSSTLYRYATINLQALETSLGDVDSAKRAVAAFAKAFITSMPTGKQNTFANGTLPEAVYIAVRNDQPVSLVQAFEKPITANETSGYSSRSIEALAKYEHELEKVYSKPKAAFTMAIGDKGEEFAALGESVALADLEERIIAVLSA</sequence>
<dbReference type="Pfam" id="PF09344">
    <property type="entry name" value="Cas_CT1975"/>
    <property type="match status" value="1"/>
</dbReference>
<dbReference type="EMBL" id="JAVDUJ010000001">
    <property type="protein sequence ID" value="MDR6939333.1"/>
    <property type="molecule type" value="Genomic_DNA"/>
</dbReference>
<evidence type="ECO:0000313" key="1">
    <source>
        <dbReference type="EMBL" id="MDR6939333.1"/>
    </source>
</evidence>
<protein>
    <submittedName>
        <fullName evidence="1">CRISPR system Cascade subunit CasC</fullName>
    </submittedName>
</protein>